<keyword evidence="4 9" id="KW-0645">Protease</keyword>
<dbReference type="CDD" id="cd07474">
    <property type="entry name" value="Peptidases_S8_subtilisin_Vpr-like"/>
    <property type="match status" value="1"/>
</dbReference>
<evidence type="ECO:0000259" key="14">
    <source>
        <dbReference type="Pfam" id="PF02225"/>
    </source>
</evidence>
<keyword evidence="2" id="KW-0134">Cell wall</keyword>
<dbReference type="PROSITE" id="PS51892">
    <property type="entry name" value="SUBTILASE"/>
    <property type="match status" value="1"/>
</dbReference>
<feature type="domain" description="BIG2" evidence="15">
    <location>
        <begin position="1267"/>
        <end position="1340"/>
    </location>
</feature>
<dbReference type="SUPFAM" id="SSF52743">
    <property type="entry name" value="Subtilisin-like"/>
    <property type="match status" value="1"/>
</dbReference>
<dbReference type="Pfam" id="PF02368">
    <property type="entry name" value="Big_2"/>
    <property type="match status" value="1"/>
</dbReference>
<dbReference type="InterPro" id="IPR050131">
    <property type="entry name" value="Peptidase_S8_subtilisin-like"/>
</dbReference>
<dbReference type="Proteomes" id="UP000698173">
    <property type="component" value="Unassembled WGS sequence"/>
</dbReference>
<dbReference type="GO" id="GO:0004252">
    <property type="term" value="F:serine-type endopeptidase activity"/>
    <property type="evidence" value="ECO:0007669"/>
    <property type="project" value="UniProtKB-UniRule"/>
</dbReference>
<reference evidence="17" key="2">
    <citation type="submission" date="2021-09" db="EMBL/GenBank/DDBJ databases">
        <authorList>
            <person name="Gilroy R."/>
        </authorList>
    </citation>
    <scope>NUCLEOTIDE SEQUENCE</scope>
    <source>
        <strain evidence="17">CHK171-7178</strain>
    </source>
</reference>
<evidence type="ECO:0000256" key="8">
    <source>
        <dbReference type="PIRSR" id="PIRSR615500-1"/>
    </source>
</evidence>
<dbReference type="InterPro" id="IPR003137">
    <property type="entry name" value="PA_domain"/>
</dbReference>
<feature type="region of interest" description="Disordered" evidence="11">
    <location>
        <begin position="244"/>
        <end position="267"/>
    </location>
</feature>
<dbReference type="Pfam" id="PF00082">
    <property type="entry name" value="Peptidase_S8"/>
    <property type="match status" value="1"/>
</dbReference>
<feature type="active site" description="Charge relay system" evidence="8 9">
    <location>
        <position position="281"/>
    </location>
</feature>
<evidence type="ECO:0000256" key="10">
    <source>
        <dbReference type="RuleBase" id="RU003355"/>
    </source>
</evidence>
<evidence type="ECO:0000313" key="18">
    <source>
        <dbReference type="Proteomes" id="UP000698173"/>
    </source>
</evidence>
<reference evidence="17" key="1">
    <citation type="journal article" date="2021" name="PeerJ">
        <title>Extensive microbial diversity within the chicken gut microbiome revealed by metagenomics and culture.</title>
        <authorList>
            <person name="Gilroy R."/>
            <person name="Ravi A."/>
            <person name="Getino M."/>
            <person name="Pursley I."/>
            <person name="Horton D.L."/>
            <person name="Alikhan N.F."/>
            <person name="Baker D."/>
            <person name="Gharbi K."/>
            <person name="Hall N."/>
            <person name="Watson M."/>
            <person name="Adriaenssens E.M."/>
            <person name="Foster-Nyarko E."/>
            <person name="Jarju S."/>
            <person name="Secka A."/>
            <person name="Antonio M."/>
            <person name="Oren A."/>
            <person name="Chaudhuri R.R."/>
            <person name="La Ragione R."/>
            <person name="Hildebrand F."/>
            <person name="Pallen M.J."/>
        </authorList>
    </citation>
    <scope>NUCLEOTIDE SEQUENCE</scope>
    <source>
        <strain evidence="17">CHK171-7178</strain>
    </source>
</reference>
<dbReference type="PANTHER" id="PTHR43806:SF65">
    <property type="entry name" value="SERINE PROTEASE APRX"/>
    <property type="match status" value="1"/>
</dbReference>
<dbReference type="EMBL" id="DYWT01000156">
    <property type="protein sequence ID" value="HJF31987.1"/>
    <property type="molecule type" value="Genomic_DNA"/>
</dbReference>
<dbReference type="Gene3D" id="3.40.50.200">
    <property type="entry name" value="Peptidase S8/S53 domain"/>
    <property type="match status" value="1"/>
</dbReference>
<sequence>MKRNNFTKFFSAFLAFAMVLSMLAPFSVSANTEMAKPFKPNNQNESIMQQKAAIAEQLDLLEGGPQLHQDLQGTTGNDQVAVIVHLSEKPVALEQGIKELAGGTFTAAEATAVKKKVKTQQTAMKKEMQVKNIKFNEKFAYDTVLNGFSATVNAEDLEELLTIKGVTLIEPDTEVHAYEAPVSSGTVDAAMDTSISFLGIERLWAEGIEGQGIKVAVLDTGIDKDHPDFAGIYKGGKNFIPNSSTYTRTRADNDASETSPVERPAGTPEFNANGSAFYTSHGTHVAGTIAAIGANPYGVKGIAPKVDLYAYRVLGAYGSGSTSGIIAAIEESVKQKMDVINLSLGGGANSETDGGSFAINNAMMAGTISVIATGNSGPNRGTMGTPSTARLGIAVGNTTNPESHFNSDVNVTVGNYQLSKNLNLMGTTFGTDLATQLSGDYQVVAVRGMGTKADYAGLDVKGKVVLVSRGDIAFVDKIEFAREAGAIAILIHNFAGGSNAPNASGTFLGDAFEFIPAYDLSQTDGDAMRAALKDGQGTVTFGNFNKTTTIGDDVNDSSSRGPSTPNFDIKPDVSAPGTNIMSTIPMYKADFPDANYDQAFSRKTGTSMATPHIAGIAALVKQANPSWNAFDVKVALSNSAKILNTTKYDVMSQGAGRVQPYAAAHPTILAYAMDEAVLDTSGKVVENIKGTVTFGPQSIKEGNISVTKDILVKDMKGNGGNYNVTVDVTKSFEDAKVTVDKSSFTLNGEQLLTVTLTASKKENAGPGSELLGYIHINGGGTEVSLPFAADFGGAPATAFEDFAITETDLSFNNDGIKDSAVLSFKLTGDVTTNYIELWDIMNPENGEYGDGYIGYLHAGTSLATGSYTLNVTGNYKPWTSGAPQTTIPDGLYTIDFTGQTVSGEPAILSGYVGPIVVKSEAGTIEGEIQGTTATGKIIDKYIDYQAELVNYDLGFDVNTKLKATYEVMENDTVKSSGPIKLEQDGSFTFDVGTLTKENSVKVKYIDAAGNAAEHVLFGDGAGETPIDVKPLDPVPSEPVAADHPYVKTFGLDNVAISSKSKANFGYEFKEAPNSSVSIIVLDPAHFTDEPNEWNEIGDIFWDSSKPQAKTGVFDGTYTNKKTNKKDKLKDGVYGIELFSMNNAYKTMSAIINPVFVKSTAPEITITAEENTITGTIQDKFIDYKSTVKQHYNKEYDINTYLGLTAIVVNEDGEKTENNIKLEQDGTFSAALKGLAGESTVTIVAQDIARNVAQKTVEMTGEEAGVVEVSVDKENLALQTGDTENLTVTESTTKADGTKEDKDVTAEATFTSADEKIATIKNGEVTAVAAGKTEITVSYKEFTTTVAV</sequence>
<evidence type="ECO:0000256" key="2">
    <source>
        <dbReference type="ARBA" id="ARBA00022512"/>
    </source>
</evidence>
<evidence type="ECO:0000256" key="12">
    <source>
        <dbReference type="SAM" id="SignalP"/>
    </source>
</evidence>
<feature type="chain" id="PRO_5038490663" evidence="12">
    <location>
        <begin position="31"/>
        <end position="1347"/>
    </location>
</feature>
<dbReference type="GO" id="GO:0006508">
    <property type="term" value="P:proteolysis"/>
    <property type="evidence" value="ECO:0007669"/>
    <property type="project" value="UniProtKB-KW"/>
</dbReference>
<dbReference type="PANTHER" id="PTHR43806">
    <property type="entry name" value="PEPTIDASE S8"/>
    <property type="match status" value="1"/>
</dbReference>
<accession>A0A921FZW3</accession>
<keyword evidence="6 9" id="KW-0378">Hydrolase</keyword>
<protein>
    <submittedName>
        <fullName evidence="17">S8 family serine peptidase</fullName>
    </submittedName>
</protein>
<feature type="compositionally biased region" description="Polar residues" evidence="11">
    <location>
        <begin position="552"/>
        <end position="566"/>
    </location>
</feature>
<feature type="active site" description="Charge relay system" evidence="8 9">
    <location>
        <position position="219"/>
    </location>
</feature>
<dbReference type="PROSITE" id="PS00137">
    <property type="entry name" value="SUBTILASE_HIS"/>
    <property type="match status" value="1"/>
</dbReference>
<dbReference type="InterPro" id="IPR003343">
    <property type="entry name" value="Big_2"/>
</dbReference>
<dbReference type="InterPro" id="IPR000209">
    <property type="entry name" value="Peptidase_S8/S53_dom"/>
</dbReference>
<dbReference type="InterPro" id="IPR037045">
    <property type="entry name" value="S8pro/Inhibitor_I9_sf"/>
</dbReference>
<feature type="domain" description="Inhibitor I9" evidence="16">
    <location>
        <begin position="82"/>
        <end position="176"/>
    </location>
</feature>
<proteinExistence type="inferred from homology"/>
<dbReference type="PROSITE" id="PS00136">
    <property type="entry name" value="SUBTILASE_ASP"/>
    <property type="match status" value="1"/>
</dbReference>
<dbReference type="PROSITE" id="PS00138">
    <property type="entry name" value="SUBTILASE_SER"/>
    <property type="match status" value="1"/>
</dbReference>
<evidence type="ECO:0000256" key="11">
    <source>
        <dbReference type="SAM" id="MobiDB-lite"/>
    </source>
</evidence>
<evidence type="ECO:0000256" key="1">
    <source>
        <dbReference type="ARBA" id="ARBA00011073"/>
    </source>
</evidence>
<keyword evidence="3" id="KW-0964">Secreted</keyword>
<dbReference type="PRINTS" id="PR00723">
    <property type="entry name" value="SUBTILISIN"/>
</dbReference>
<evidence type="ECO:0000256" key="9">
    <source>
        <dbReference type="PROSITE-ProRule" id="PRU01240"/>
    </source>
</evidence>
<evidence type="ECO:0000313" key="17">
    <source>
        <dbReference type="EMBL" id="HJF31987.1"/>
    </source>
</evidence>
<name>A0A921FZW3_SPOPS</name>
<dbReference type="InterPro" id="IPR023827">
    <property type="entry name" value="Peptidase_S8_Asp-AS"/>
</dbReference>
<evidence type="ECO:0000256" key="4">
    <source>
        <dbReference type="ARBA" id="ARBA00022670"/>
    </source>
</evidence>
<evidence type="ECO:0000256" key="7">
    <source>
        <dbReference type="ARBA" id="ARBA00022825"/>
    </source>
</evidence>
<gene>
    <name evidence="17" type="ORF">K8V56_09450</name>
</gene>
<evidence type="ECO:0000259" key="16">
    <source>
        <dbReference type="Pfam" id="PF05922"/>
    </source>
</evidence>
<keyword evidence="7 9" id="KW-0720">Serine protease</keyword>
<feature type="domain" description="PA" evidence="14">
    <location>
        <begin position="443"/>
        <end position="527"/>
    </location>
</feature>
<feature type="signal peptide" evidence="12">
    <location>
        <begin position="1"/>
        <end position="30"/>
    </location>
</feature>
<dbReference type="Pfam" id="PF05922">
    <property type="entry name" value="Inhibitor_I9"/>
    <property type="match status" value="1"/>
</dbReference>
<dbReference type="CDD" id="cd02133">
    <property type="entry name" value="PA_C5a_like"/>
    <property type="match status" value="1"/>
</dbReference>
<evidence type="ECO:0000256" key="3">
    <source>
        <dbReference type="ARBA" id="ARBA00022525"/>
    </source>
</evidence>
<feature type="active site" description="Charge relay system" evidence="8 9">
    <location>
        <position position="607"/>
    </location>
</feature>
<dbReference type="SUPFAM" id="SSF49373">
    <property type="entry name" value="Invasin/intimin cell-adhesion fragments"/>
    <property type="match status" value="1"/>
</dbReference>
<dbReference type="Gene3D" id="3.50.30.30">
    <property type="match status" value="1"/>
</dbReference>
<dbReference type="InterPro" id="IPR008964">
    <property type="entry name" value="Invasin/intimin_cell_adhesion"/>
</dbReference>
<keyword evidence="5 12" id="KW-0732">Signal</keyword>
<dbReference type="InterPro" id="IPR034213">
    <property type="entry name" value="S8_Vpr-like"/>
</dbReference>
<comment type="caution">
    <text evidence="17">The sequence shown here is derived from an EMBL/GenBank/DDBJ whole genome shotgun (WGS) entry which is preliminary data.</text>
</comment>
<dbReference type="InterPro" id="IPR023828">
    <property type="entry name" value="Peptidase_S8_Ser-AS"/>
</dbReference>
<evidence type="ECO:0000256" key="5">
    <source>
        <dbReference type="ARBA" id="ARBA00022729"/>
    </source>
</evidence>
<evidence type="ECO:0000259" key="15">
    <source>
        <dbReference type="Pfam" id="PF02368"/>
    </source>
</evidence>
<dbReference type="InterPro" id="IPR022398">
    <property type="entry name" value="Peptidase_S8_His-AS"/>
</dbReference>
<evidence type="ECO:0000256" key="6">
    <source>
        <dbReference type="ARBA" id="ARBA00022801"/>
    </source>
</evidence>
<dbReference type="InterPro" id="IPR010259">
    <property type="entry name" value="S8pro/Inhibitor_I9"/>
</dbReference>
<organism evidence="17 18">
    <name type="scientific">Sporosarcina psychrophila</name>
    <name type="common">Bacillus psychrophilus</name>
    <dbReference type="NCBI Taxonomy" id="1476"/>
    <lineage>
        <taxon>Bacteria</taxon>
        <taxon>Bacillati</taxon>
        <taxon>Bacillota</taxon>
        <taxon>Bacilli</taxon>
        <taxon>Bacillales</taxon>
        <taxon>Caryophanaceae</taxon>
        <taxon>Sporosarcina</taxon>
    </lineage>
</organism>
<dbReference type="Gene3D" id="3.30.70.80">
    <property type="entry name" value="Peptidase S8 propeptide/proteinase inhibitor I9"/>
    <property type="match status" value="1"/>
</dbReference>
<feature type="region of interest" description="Disordered" evidence="11">
    <location>
        <begin position="552"/>
        <end position="572"/>
    </location>
</feature>
<feature type="non-terminal residue" evidence="17">
    <location>
        <position position="1347"/>
    </location>
</feature>
<dbReference type="InterPro" id="IPR015500">
    <property type="entry name" value="Peptidase_S8_subtilisin-rel"/>
</dbReference>
<comment type="similarity">
    <text evidence="1 9 10">Belongs to the peptidase S8 family.</text>
</comment>
<dbReference type="Gene3D" id="2.60.40.1080">
    <property type="match status" value="1"/>
</dbReference>
<feature type="domain" description="Peptidase S8/S53" evidence="13">
    <location>
        <begin position="210"/>
        <end position="645"/>
    </location>
</feature>
<dbReference type="InterPro" id="IPR046450">
    <property type="entry name" value="PA_dom_sf"/>
</dbReference>
<dbReference type="Pfam" id="PF02225">
    <property type="entry name" value="PA"/>
    <property type="match status" value="1"/>
</dbReference>
<evidence type="ECO:0000259" key="13">
    <source>
        <dbReference type="Pfam" id="PF00082"/>
    </source>
</evidence>
<dbReference type="SUPFAM" id="SSF52025">
    <property type="entry name" value="PA domain"/>
    <property type="match status" value="1"/>
</dbReference>
<dbReference type="InterPro" id="IPR036852">
    <property type="entry name" value="Peptidase_S8/S53_dom_sf"/>
</dbReference>